<dbReference type="HOGENOM" id="CLU_029101_2_0_0"/>
<evidence type="ECO:0000256" key="13">
    <source>
        <dbReference type="SAM" id="MobiDB-lite"/>
    </source>
</evidence>
<dbReference type="Gene3D" id="3.20.20.70">
    <property type="entry name" value="Aldolase class I"/>
    <property type="match status" value="1"/>
</dbReference>
<dbReference type="PROSITE" id="PS51918">
    <property type="entry name" value="RADICAL_SAM"/>
    <property type="match status" value="1"/>
</dbReference>
<evidence type="ECO:0000256" key="1">
    <source>
        <dbReference type="ARBA" id="ARBA00004496"/>
    </source>
</evidence>
<dbReference type="Proteomes" id="UP000003806">
    <property type="component" value="Chromosome"/>
</dbReference>
<feature type="domain" description="Radical SAM core" evidence="14">
    <location>
        <begin position="100"/>
        <end position="329"/>
    </location>
</feature>
<gene>
    <name evidence="12" type="primary">rlmN</name>
    <name evidence="15" type="ORF">JonanDRAFT_0047</name>
</gene>
<dbReference type="GO" id="GO:0030488">
    <property type="term" value="P:tRNA methylation"/>
    <property type="evidence" value="ECO:0007669"/>
    <property type="project" value="UniProtKB-UniRule"/>
</dbReference>
<feature type="binding site" evidence="12">
    <location>
        <position position="118"/>
    </location>
    <ligand>
        <name>[4Fe-4S] cluster</name>
        <dbReference type="ChEBI" id="CHEBI:49883"/>
        <note>4Fe-4S-S-AdoMet</note>
    </ligand>
</feature>
<dbReference type="GO" id="GO:0070475">
    <property type="term" value="P:rRNA base methylation"/>
    <property type="evidence" value="ECO:0007669"/>
    <property type="project" value="UniProtKB-UniRule"/>
</dbReference>
<dbReference type="CDD" id="cd01335">
    <property type="entry name" value="Radical_SAM"/>
    <property type="match status" value="1"/>
</dbReference>
<dbReference type="InterPro" id="IPR027492">
    <property type="entry name" value="RNA_MTrfase_RlmN"/>
</dbReference>
<keyword evidence="7 12" id="KW-0949">S-adenosyl-L-methionine</keyword>
<evidence type="ECO:0000256" key="2">
    <source>
        <dbReference type="ARBA" id="ARBA00022485"/>
    </source>
</evidence>
<proteinExistence type="inferred from homology"/>
<reference evidence="15 16" key="1">
    <citation type="submission" date="2011-11" db="EMBL/GenBank/DDBJ databases">
        <title>The Noncontiguous Finished genome of Jonquetella anthropi DSM 22815.</title>
        <authorList>
            <consortium name="US DOE Joint Genome Institute (JGI-PGF)"/>
            <person name="Lucas S."/>
            <person name="Copeland A."/>
            <person name="Lapidus A."/>
            <person name="Glavina del Rio T."/>
            <person name="Dalin E."/>
            <person name="Tice H."/>
            <person name="Bruce D."/>
            <person name="Goodwin L."/>
            <person name="Pitluck S."/>
            <person name="Peters L."/>
            <person name="Mikhailova N."/>
            <person name="Held B."/>
            <person name="Kyrpides N."/>
            <person name="Mavromatis K."/>
            <person name="Ivanova N."/>
            <person name="Markowitz V."/>
            <person name="Cheng J.-F."/>
            <person name="Hugenholtz P."/>
            <person name="Woyke T."/>
            <person name="Wu D."/>
            <person name="Gronow S."/>
            <person name="Wellnitz S."/>
            <person name="Brambilla E."/>
            <person name="Klenk H.-P."/>
            <person name="Eisen J.A."/>
        </authorList>
    </citation>
    <scope>NUCLEOTIDE SEQUENCE [LARGE SCALE GENOMIC DNA]</scope>
    <source>
        <strain evidence="15 16">DSM 22815</strain>
    </source>
</reference>
<dbReference type="GO" id="GO:0046872">
    <property type="term" value="F:metal ion binding"/>
    <property type="evidence" value="ECO:0007669"/>
    <property type="project" value="UniProtKB-KW"/>
</dbReference>
<comment type="catalytic activity">
    <reaction evidence="12">
        <text>adenosine(37) in tRNA + 2 reduced [2Fe-2S]-[ferredoxin] + 2 S-adenosyl-L-methionine = 2-methyladenosine(37) in tRNA + 5'-deoxyadenosine + L-methionine + 2 oxidized [2Fe-2S]-[ferredoxin] + S-adenosyl-L-homocysteine</text>
        <dbReference type="Rhea" id="RHEA:43332"/>
        <dbReference type="Rhea" id="RHEA-COMP:10000"/>
        <dbReference type="Rhea" id="RHEA-COMP:10001"/>
        <dbReference type="Rhea" id="RHEA-COMP:10162"/>
        <dbReference type="Rhea" id="RHEA-COMP:10485"/>
        <dbReference type="ChEBI" id="CHEBI:17319"/>
        <dbReference type="ChEBI" id="CHEBI:33737"/>
        <dbReference type="ChEBI" id="CHEBI:33738"/>
        <dbReference type="ChEBI" id="CHEBI:57844"/>
        <dbReference type="ChEBI" id="CHEBI:57856"/>
        <dbReference type="ChEBI" id="CHEBI:59789"/>
        <dbReference type="ChEBI" id="CHEBI:74411"/>
        <dbReference type="ChEBI" id="CHEBI:74497"/>
        <dbReference type="EC" id="2.1.1.192"/>
    </reaction>
</comment>
<comment type="miscellaneous">
    <text evidence="12">Reaction proceeds by a ping-pong mechanism involving intermediate methylation of a conserved cysteine residue.</text>
</comment>
<dbReference type="Pfam" id="PF04055">
    <property type="entry name" value="Radical_SAM"/>
    <property type="match status" value="1"/>
</dbReference>
<dbReference type="EC" id="2.1.1.192" evidence="12"/>
<keyword evidence="2 12" id="KW-0004">4Fe-4S</keyword>
<feature type="binding site" evidence="12">
    <location>
        <position position="121"/>
    </location>
    <ligand>
        <name>[4Fe-4S] cluster</name>
        <dbReference type="ChEBI" id="CHEBI:49883"/>
        <note>4Fe-4S-S-AdoMet</note>
    </ligand>
</feature>
<evidence type="ECO:0000256" key="9">
    <source>
        <dbReference type="ARBA" id="ARBA00022723"/>
    </source>
</evidence>
<dbReference type="FunFam" id="3.20.20.70:FF:000014">
    <property type="entry name" value="Probable dual-specificity RNA methyltransferase RlmN"/>
    <property type="match status" value="1"/>
</dbReference>
<keyword evidence="9 12" id="KW-0479">Metal-binding</keyword>
<comment type="catalytic activity">
    <reaction evidence="12">
        <text>adenosine(2503) in 23S rRNA + 2 reduced [2Fe-2S]-[ferredoxin] + 2 S-adenosyl-L-methionine = 2-methyladenosine(2503) in 23S rRNA + 5'-deoxyadenosine + L-methionine + 2 oxidized [2Fe-2S]-[ferredoxin] + S-adenosyl-L-homocysteine</text>
        <dbReference type="Rhea" id="RHEA:42916"/>
        <dbReference type="Rhea" id="RHEA-COMP:10000"/>
        <dbReference type="Rhea" id="RHEA-COMP:10001"/>
        <dbReference type="Rhea" id="RHEA-COMP:10152"/>
        <dbReference type="Rhea" id="RHEA-COMP:10282"/>
        <dbReference type="ChEBI" id="CHEBI:17319"/>
        <dbReference type="ChEBI" id="CHEBI:33737"/>
        <dbReference type="ChEBI" id="CHEBI:33738"/>
        <dbReference type="ChEBI" id="CHEBI:57844"/>
        <dbReference type="ChEBI" id="CHEBI:57856"/>
        <dbReference type="ChEBI" id="CHEBI:59789"/>
        <dbReference type="ChEBI" id="CHEBI:74411"/>
        <dbReference type="ChEBI" id="CHEBI:74497"/>
        <dbReference type="EC" id="2.1.1.192"/>
    </reaction>
</comment>
<sequence>MSDRIQGLELSYDEWLTLIQEQFGAKKFVADQICQWIYQKKVFDWNGMTNLSKDLRAALAERVSIVPPVLVERQISADGTKKYLWELSDGARVESVLMDHGNHLTACLSSQVGCPLKCAFCATGRDGFERNMTAGEIVGHFLAMEADLGKPIGNVVFMGMGEPLLNFVNVERAIRCLLEPKMRGMGVRHVTISTAGVADGIRKLADSGLGVYLCLSLHAPNDELRSRLMPINERYPLPQVLDALKYWQGKTGVRLTVEYVLIKGVTDLPELAYELPTLFSDLQTYVNLIPYNPVIPSFSRPSASRIEPFAKILRELGMEVEVRREKGTDIDAACGQLRAKKDRPGERETRKR</sequence>
<dbReference type="Pfam" id="PF21016">
    <property type="entry name" value="RlmN_N"/>
    <property type="match status" value="1"/>
</dbReference>
<dbReference type="SFLD" id="SFLDG01062">
    <property type="entry name" value="methyltransferase_(Class_A)"/>
    <property type="match status" value="1"/>
</dbReference>
<evidence type="ECO:0000256" key="7">
    <source>
        <dbReference type="ARBA" id="ARBA00022691"/>
    </source>
</evidence>
<dbReference type="PANTHER" id="PTHR30544:SF5">
    <property type="entry name" value="RADICAL SAM CORE DOMAIN-CONTAINING PROTEIN"/>
    <property type="match status" value="1"/>
</dbReference>
<feature type="binding site" evidence="12">
    <location>
        <begin position="161"/>
        <end position="162"/>
    </location>
    <ligand>
        <name>S-adenosyl-L-methionine</name>
        <dbReference type="ChEBI" id="CHEBI:59789"/>
    </ligand>
</feature>
<feature type="binding site" evidence="12">
    <location>
        <position position="292"/>
    </location>
    <ligand>
        <name>S-adenosyl-L-methionine</name>
        <dbReference type="ChEBI" id="CHEBI:59789"/>
    </ligand>
</feature>
<feature type="binding site" evidence="12">
    <location>
        <begin position="216"/>
        <end position="218"/>
    </location>
    <ligand>
        <name>S-adenosyl-L-methionine</name>
        <dbReference type="ChEBI" id="CHEBI:59789"/>
    </ligand>
</feature>
<keyword evidence="4 12" id="KW-0698">rRNA processing</keyword>
<keyword evidence="11 12" id="KW-0411">Iron-sulfur</keyword>
<evidence type="ECO:0000256" key="8">
    <source>
        <dbReference type="ARBA" id="ARBA00022694"/>
    </source>
</evidence>
<dbReference type="HAMAP" id="MF_01849">
    <property type="entry name" value="RNA_methyltr_RlmN"/>
    <property type="match status" value="1"/>
</dbReference>
<feature type="active site" description="Proton acceptor" evidence="12">
    <location>
        <position position="94"/>
    </location>
</feature>
<evidence type="ECO:0000259" key="14">
    <source>
        <dbReference type="PROSITE" id="PS51918"/>
    </source>
</evidence>
<comment type="subcellular location">
    <subcellularLocation>
        <location evidence="1 12">Cytoplasm</location>
    </subcellularLocation>
</comment>
<dbReference type="InterPro" id="IPR013785">
    <property type="entry name" value="Aldolase_TIM"/>
</dbReference>
<dbReference type="SFLD" id="SFLDS00029">
    <property type="entry name" value="Radical_SAM"/>
    <property type="match status" value="1"/>
</dbReference>
<dbReference type="PANTHER" id="PTHR30544">
    <property type="entry name" value="23S RRNA METHYLTRANSFERASE"/>
    <property type="match status" value="1"/>
</dbReference>
<name>H0ULL9_9BACT</name>
<feature type="active site" description="S-methylcysteine intermediate" evidence="12">
    <location>
        <position position="334"/>
    </location>
</feature>
<feature type="binding site" evidence="12">
    <location>
        <position position="193"/>
    </location>
    <ligand>
        <name>S-adenosyl-L-methionine</name>
        <dbReference type="ChEBI" id="CHEBI:59789"/>
    </ligand>
</feature>
<comment type="function">
    <text evidence="12">Specifically methylates position 2 of adenine 2503 in 23S rRNA and position 2 of adenine 37 in tRNAs.</text>
</comment>
<dbReference type="GO" id="GO:0070040">
    <property type="term" value="F:rRNA (adenine(2503)-C2-)-methyltransferase activity"/>
    <property type="evidence" value="ECO:0007669"/>
    <property type="project" value="UniProtKB-UniRule"/>
</dbReference>
<dbReference type="EMBL" id="CM001376">
    <property type="protein sequence ID" value="EHM12484.1"/>
    <property type="molecule type" value="Genomic_DNA"/>
</dbReference>
<dbReference type="RefSeq" id="WP_008522294.1">
    <property type="nucleotide sequence ID" value="NZ_CM001376.1"/>
</dbReference>
<dbReference type="GO" id="GO:0005737">
    <property type="term" value="C:cytoplasm"/>
    <property type="evidence" value="ECO:0007669"/>
    <property type="project" value="UniProtKB-SubCell"/>
</dbReference>
<protein>
    <recommendedName>
        <fullName evidence="12">Probable dual-specificity RNA methyltransferase RlmN</fullName>
        <ecNumber evidence="12">2.1.1.192</ecNumber>
    </recommendedName>
    <alternativeName>
        <fullName evidence="12">23S rRNA (adenine(2503)-C(2))-methyltransferase</fullName>
    </alternativeName>
    <alternativeName>
        <fullName evidence="12">23S rRNA m2A2503 methyltransferase</fullName>
    </alternativeName>
    <alternativeName>
        <fullName evidence="12">Ribosomal RNA large subunit methyltransferase N</fullName>
    </alternativeName>
    <alternativeName>
        <fullName evidence="12">tRNA (adenine(37)-C(2))-methyltransferase</fullName>
    </alternativeName>
    <alternativeName>
        <fullName evidence="12">tRNA m2A37 methyltransferase</fullName>
    </alternativeName>
</protein>
<dbReference type="OrthoDB" id="9793973at2"/>
<dbReference type="eggNOG" id="COG0820">
    <property type="taxonomic scope" value="Bacteria"/>
</dbReference>
<evidence type="ECO:0000256" key="12">
    <source>
        <dbReference type="HAMAP-Rule" id="MF_01849"/>
    </source>
</evidence>
<feature type="region of interest" description="Disordered" evidence="13">
    <location>
        <begin position="333"/>
        <end position="352"/>
    </location>
</feature>
<dbReference type="InterPro" id="IPR058240">
    <property type="entry name" value="rSAM_sf"/>
</dbReference>
<comment type="similarity">
    <text evidence="12">Belongs to the radical SAM superfamily. RlmN family.</text>
</comment>
<evidence type="ECO:0000256" key="10">
    <source>
        <dbReference type="ARBA" id="ARBA00023004"/>
    </source>
</evidence>
<dbReference type="GO" id="GO:0019843">
    <property type="term" value="F:rRNA binding"/>
    <property type="evidence" value="ECO:0007669"/>
    <property type="project" value="UniProtKB-UniRule"/>
</dbReference>
<dbReference type="SUPFAM" id="SSF102114">
    <property type="entry name" value="Radical SAM enzymes"/>
    <property type="match status" value="1"/>
</dbReference>
<dbReference type="SFLD" id="SFLDF00275">
    <property type="entry name" value="adenosine_C2_methyltransferase"/>
    <property type="match status" value="1"/>
</dbReference>
<keyword evidence="12" id="KW-1015">Disulfide bond</keyword>
<keyword evidence="10 12" id="KW-0408">Iron</keyword>
<dbReference type="AlphaFoldDB" id="H0ULL9"/>
<organism evidence="15 16">
    <name type="scientific">Jonquetella anthropi DSM 22815</name>
    <dbReference type="NCBI Taxonomy" id="885272"/>
    <lineage>
        <taxon>Bacteria</taxon>
        <taxon>Thermotogati</taxon>
        <taxon>Synergistota</taxon>
        <taxon>Synergistia</taxon>
        <taxon>Synergistales</taxon>
        <taxon>Dethiosulfovibrionaceae</taxon>
        <taxon>Jonquetella</taxon>
    </lineage>
</organism>
<keyword evidence="6 12" id="KW-0808">Transferase</keyword>
<evidence type="ECO:0000256" key="11">
    <source>
        <dbReference type="ARBA" id="ARBA00023014"/>
    </source>
</evidence>
<evidence type="ECO:0000256" key="5">
    <source>
        <dbReference type="ARBA" id="ARBA00022603"/>
    </source>
</evidence>
<dbReference type="InterPro" id="IPR007197">
    <property type="entry name" value="rSAM"/>
</dbReference>
<keyword evidence="3 12" id="KW-0963">Cytoplasm</keyword>
<comment type="cofactor">
    <cofactor evidence="12">
        <name>[4Fe-4S] cluster</name>
        <dbReference type="ChEBI" id="CHEBI:49883"/>
    </cofactor>
    <text evidence="12">Binds 1 [4Fe-4S] cluster. The cluster is coordinated with 3 cysteines and an exchangeable S-adenosyl-L-methionine.</text>
</comment>
<feature type="binding site" evidence="12">
    <location>
        <position position="114"/>
    </location>
    <ligand>
        <name>[4Fe-4S] cluster</name>
        <dbReference type="ChEBI" id="CHEBI:49883"/>
        <note>4Fe-4S-S-AdoMet</note>
    </ligand>
</feature>
<dbReference type="STRING" id="885272.JonanDRAFT_0047"/>
<dbReference type="Gene3D" id="1.10.150.530">
    <property type="match status" value="1"/>
</dbReference>
<dbReference type="InterPro" id="IPR040072">
    <property type="entry name" value="Methyltransferase_A"/>
</dbReference>
<keyword evidence="8 12" id="KW-0819">tRNA processing</keyword>
<evidence type="ECO:0000313" key="16">
    <source>
        <dbReference type="Proteomes" id="UP000003806"/>
    </source>
</evidence>
<dbReference type="InterPro" id="IPR004383">
    <property type="entry name" value="rRNA_lsu_MTrfase_RlmN/Cfr"/>
</dbReference>
<dbReference type="GO" id="GO:0000049">
    <property type="term" value="F:tRNA binding"/>
    <property type="evidence" value="ECO:0007669"/>
    <property type="project" value="UniProtKB-UniRule"/>
</dbReference>
<comment type="caution">
    <text evidence="12">Lacks conserved residue(s) required for the propagation of feature annotation.</text>
</comment>
<keyword evidence="5 12" id="KW-0489">Methyltransferase</keyword>
<keyword evidence="16" id="KW-1185">Reference proteome</keyword>
<dbReference type="PIRSF" id="PIRSF006004">
    <property type="entry name" value="CHP00048"/>
    <property type="match status" value="1"/>
</dbReference>
<feature type="compositionally biased region" description="Basic and acidic residues" evidence="13">
    <location>
        <begin position="342"/>
        <end position="352"/>
    </location>
</feature>
<dbReference type="GO" id="GO:0051539">
    <property type="term" value="F:4 iron, 4 sulfur cluster binding"/>
    <property type="evidence" value="ECO:0007669"/>
    <property type="project" value="UniProtKB-UniRule"/>
</dbReference>
<accession>H0ULL9</accession>
<dbReference type="InterPro" id="IPR048641">
    <property type="entry name" value="RlmN_N"/>
</dbReference>
<evidence type="ECO:0000256" key="4">
    <source>
        <dbReference type="ARBA" id="ARBA00022552"/>
    </source>
</evidence>
<dbReference type="NCBIfam" id="TIGR00048">
    <property type="entry name" value="rRNA_mod_RlmN"/>
    <property type="match status" value="1"/>
</dbReference>
<evidence type="ECO:0000256" key="6">
    <source>
        <dbReference type="ARBA" id="ARBA00022679"/>
    </source>
</evidence>
<evidence type="ECO:0000256" key="3">
    <source>
        <dbReference type="ARBA" id="ARBA00022490"/>
    </source>
</evidence>
<dbReference type="GO" id="GO:0002935">
    <property type="term" value="F:tRNA (adenine(37)-C2)-methyltransferase activity"/>
    <property type="evidence" value="ECO:0007669"/>
    <property type="project" value="UniProtKB-UniRule"/>
</dbReference>
<evidence type="ECO:0000313" key="15">
    <source>
        <dbReference type="EMBL" id="EHM12484.1"/>
    </source>
</evidence>